<reference evidence="2" key="1">
    <citation type="submission" date="2020-03" db="EMBL/GenBank/DDBJ databases">
        <authorList>
            <person name="Weist P."/>
        </authorList>
    </citation>
    <scope>NUCLEOTIDE SEQUENCE</scope>
</reference>
<evidence type="ECO:0000256" key="1">
    <source>
        <dbReference type="SAM" id="MobiDB-lite"/>
    </source>
</evidence>
<dbReference type="EMBL" id="CADEAL010000772">
    <property type="protein sequence ID" value="CAB1424983.1"/>
    <property type="molecule type" value="Genomic_DNA"/>
</dbReference>
<proteinExistence type="predicted"/>
<dbReference type="Proteomes" id="UP001153269">
    <property type="component" value="Unassembled WGS sequence"/>
</dbReference>
<keyword evidence="3" id="KW-1185">Reference proteome</keyword>
<organism evidence="2 3">
    <name type="scientific">Pleuronectes platessa</name>
    <name type="common">European plaice</name>
    <dbReference type="NCBI Taxonomy" id="8262"/>
    <lineage>
        <taxon>Eukaryota</taxon>
        <taxon>Metazoa</taxon>
        <taxon>Chordata</taxon>
        <taxon>Craniata</taxon>
        <taxon>Vertebrata</taxon>
        <taxon>Euteleostomi</taxon>
        <taxon>Actinopterygii</taxon>
        <taxon>Neopterygii</taxon>
        <taxon>Teleostei</taxon>
        <taxon>Neoteleostei</taxon>
        <taxon>Acanthomorphata</taxon>
        <taxon>Carangaria</taxon>
        <taxon>Pleuronectiformes</taxon>
        <taxon>Pleuronectoidei</taxon>
        <taxon>Pleuronectidae</taxon>
        <taxon>Pleuronectes</taxon>
    </lineage>
</organism>
<accession>A0A9N7YGN3</accession>
<gene>
    <name evidence="2" type="ORF">PLEPLA_LOCUS12913</name>
</gene>
<feature type="region of interest" description="Disordered" evidence="1">
    <location>
        <begin position="1"/>
        <end position="26"/>
    </location>
</feature>
<comment type="caution">
    <text evidence="2">The sequence shown here is derived from an EMBL/GenBank/DDBJ whole genome shotgun (WGS) entry which is preliminary data.</text>
</comment>
<feature type="region of interest" description="Disordered" evidence="1">
    <location>
        <begin position="56"/>
        <end position="98"/>
    </location>
</feature>
<evidence type="ECO:0000313" key="2">
    <source>
        <dbReference type="EMBL" id="CAB1424983.1"/>
    </source>
</evidence>
<protein>
    <submittedName>
        <fullName evidence="2">Uncharacterized protein</fullName>
    </submittedName>
</protein>
<name>A0A9N7YGN3_PLEPL</name>
<dbReference type="AlphaFoldDB" id="A0A9N7YGN3"/>
<evidence type="ECO:0000313" key="3">
    <source>
        <dbReference type="Proteomes" id="UP001153269"/>
    </source>
</evidence>
<sequence>MDSLKAPFSARGDAPDRRDGTYVGWTRRGLPHSCVSPYPRAPPSLRYRTEWFTTSTPISQHAGPQGPGLPEYHPSGAPDKKKPPPALLPPRNDSTFFYSSREYRTPAVTPDEKHNIDNEICKLHAERLGAEGRATASL</sequence>